<dbReference type="EMBL" id="SAWZ01000006">
    <property type="protein sequence ID" value="RXR04436.1"/>
    <property type="molecule type" value="Genomic_DNA"/>
</dbReference>
<accession>A0A4Q1JTV4</accession>
<dbReference type="PANTHER" id="PTHR35006:SF4">
    <property type="entry name" value="BLR7706 PROTEIN"/>
    <property type="match status" value="1"/>
</dbReference>
<evidence type="ECO:0000313" key="2">
    <source>
        <dbReference type="EMBL" id="RXR04436.1"/>
    </source>
</evidence>
<dbReference type="Pfam" id="PF00903">
    <property type="entry name" value="Glyoxalase"/>
    <property type="match status" value="1"/>
</dbReference>
<organism evidence="2 3">
    <name type="scientific">Pseudoxanthomonas composti</name>
    <dbReference type="NCBI Taxonomy" id="2137479"/>
    <lineage>
        <taxon>Bacteria</taxon>
        <taxon>Pseudomonadati</taxon>
        <taxon>Pseudomonadota</taxon>
        <taxon>Gammaproteobacteria</taxon>
        <taxon>Lysobacterales</taxon>
        <taxon>Lysobacteraceae</taxon>
        <taxon>Pseudoxanthomonas</taxon>
    </lineage>
</organism>
<dbReference type="Proteomes" id="UP000289784">
    <property type="component" value="Unassembled WGS sequence"/>
</dbReference>
<proteinExistence type="predicted"/>
<protein>
    <submittedName>
        <fullName evidence="2">VOC family protein</fullName>
    </submittedName>
</protein>
<comment type="caution">
    <text evidence="2">The sequence shown here is derived from an EMBL/GenBank/DDBJ whole genome shotgun (WGS) entry which is preliminary data.</text>
</comment>
<dbReference type="PANTHER" id="PTHR35006">
    <property type="entry name" value="GLYOXALASE FAMILY PROTEIN (AFU_ORTHOLOGUE AFUA_5G14830)"/>
    <property type="match status" value="1"/>
</dbReference>
<evidence type="ECO:0000313" key="3">
    <source>
        <dbReference type="Proteomes" id="UP000289784"/>
    </source>
</evidence>
<dbReference type="OrthoDB" id="9800438at2"/>
<dbReference type="AlphaFoldDB" id="A0A4Q1JTV4"/>
<sequence length="127" mass="13290">MLHHVSLGVRDLTVSGAFYDAALGALGYRRVFSGEASIGYGLVEGQDWLLLNLEPDPAPSGPGFHLAFAAPSRPAVDAFHADALRVGGTDNGSPGCRPDYGPDYYAAFLVDPDGHRIEAVVNVAHAG</sequence>
<keyword evidence="3" id="KW-1185">Reference proteome</keyword>
<dbReference type="PROSITE" id="PS51819">
    <property type="entry name" value="VOC"/>
    <property type="match status" value="1"/>
</dbReference>
<dbReference type="Gene3D" id="3.10.180.10">
    <property type="entry name" value="2,3-Dihydroxybiphenyl 1,2-Dioxygenase, domain 1"/>
    <property type="match status" value="1"/>
</dbReference>
<dbReference type="InterPro" id="IPR004360">
    <property type="entry name" value="Glyas_Fos-R_dOase_dom"/>
</dbReference>
<feature type="domain" description="VOC" evidence="1">
    <location>
        <begin position="1"/>
        <end position="122"/>
    </location>
</feature>
<dbReference type="CDD" id="cd07262">
    <property type="entry name" value="VOC_like"/>
    <property type="match status" value="1"/>
</dbReference>
<dbReference type="InterPro" id="IPR029068">
    <property type="entry name" value="Glyas_Bleomycin-R_OHBP_Dase"/>
</dbReference>
<dbReference type="SUPFAM" id="SSF54593">
    <property type="entry name" value="Glyoxalase/Bleomycin resistance protein/Dihydroxybiphenyl dioxygenase"/>
    <property type="match status" value="1"/>
</dbReference>
<gene>
    <name evidence="2" type="ORF">EPA99_12720</name>
</gene>
<name>A0A4Q1JTV4_9GAMM</name>
<dbReference type="InterPro" id="IPR037523">
    <property type="entry name" value="VOC_core"/>
</dbReference>
<reference evidence="2 3" key="1">
    <citation type="submission" date="2019-01" db="EMBL/GenBank/DDBJ databases">
        <title>Pseudoxanthomonas composti sp. nov., isolated from compost.</title>
        <authorList>
            <person name="Yang G."/>
        </authorList>
    </citation>
    <scope>NUCLEOTIDE SEQUENCE [LARGE SCALE GENOMIC DNA]</scope>
    <source>
        <strain evidence="2 3">GSS15</strain>
    </source>
</reference>
<evidence type="ECO:0000259" key="1">
    <source>
        <dbReference type="PROSITE" id="PS51819"/>
    </source>
</evidence>
<dbReference type="RefSeq" id="WP_129471707.1">
    <property type="nucleotide sequence ID" value="NZ_SAWZ01000006.1"/>
</dbReference>